<keyword evidence="5" id="KW-0539">Nucleus</keyword>
<feature type="domain" description="Xylanolytic transcriptional activator regulatory" evidence="7">
    <location>
        <begin position="264"/>
        <end position="338"/>
    </location>
</feature>
<evidence type="ECO:0000256" key="3">
    <source>
        <dbReference type="ARBA" id="ARBA00023125"/>
    </source>
</evidence>
<feature type="compositionally biased region" description="Polar residues" evidence="6">
    <location>
        <begin position="1"/>
        <end position="11"/>
    </location>
</feature>
<keyword evidence="2" id="KW-0805">Transcription regulation</keyword>
<reference evidence="8" key="1">
    <citation type="submission" date="2022-10" db="EMBL/GenBank/DDBJ databases">
        <title>Culturing micro-colonial fungi from biological soil crusts in the Mojave desert and describing Neophaeococcomyces mojavensis, and introducing the new genera and species Taxawa tesnikishii.</title>
        <authorList>
            <person name="Kurbessoian T."/>
            <person name="Stajich J.E."/>
        </authorList>
    </citation>
    <scope>NUCLEOTIDE SEQUENCE</scope>
    <source>
        <strain evidence="8">TK_35</strain>
    </source>
</reference>
<dbReference type="SMART" id="SM00906">
    <property type="entry name" value="Fungal_trans"/>
    <property type="match status" value="1"/>
</dbReference>
<dbReference type="CDD" id="cd12148">
    <property type="entry name" value="fungal_TF_MHR"/>
    <property type="match status" value="1"/>
</dbReference>
<name>A0AA39D4G7_9EURO</name>
<protein>
    <recommendedName>
        <fullName evidence="7">Xylanolytic transcriptional activator regulatory domain-containing protein</fullName>
    </recommendedName>
</protein>
<organism evidence="8 9">
    <name type="scientific">Knufia peltigerae</name>
    <dbReference type="NCBI Taxonomy" id="1002370"/>
    <lineage>
        <taxon>Eukaryota</taxon>
        <taxon>Fungi</taxon>
        <taxon>Dikarya</taxon>
        <taxon>Ascomycota</taxon>
        <taxon>Pezizomycotina</taxon>
        <taxon>Eurotiomycetes</taxon>
        <taxon>Chaetothyriomycetidae</taxon>
        <taxon>Chaetothyriales</taxon>
        <taxon>Trichomeriaceae</taxon>
        <taxon>Knufia</taxon>
    </lineage>
</organism>
<sequence length="605" mass="69481">MFDFAKNSSAEDNSHGTRTGKPLQSPSPSFRLSLLPSLTRYGEAKATNGPCVAVEEEDAHLQMYREIFQWPVDVVSPTRLAQRENGREVIELLEGQHSIAILGEAFGHNQQGRLVRIVLKDPGGPGDQPRNHPQLDAIDYRYLQQKSAFNLPPREARDQLVRLYFEHVYPYTPVLDREDFMREYDADRSSHFVLSAMLANAMPYASDQLLIQAGFSHRLTAQKSFRSNAQLLYNFCAERRPLRLLQGSLILSCLSPSFSPDRDFRYWLTNAVRLAIQMGFHREHVLKAVAPSTARLIRRIWWTLYNRDVLLNASGHYTVRKIRDYDFDTKGLTEDDWEQGFPEPTHPLLPDVSRIQKLCFLETCKLSVISAKFIQTFRTAGVTPSQDACTRVEDALMDWRWSLPNELHLEVVRKWTTENMWIMLLKVLSYRLECLLYRALRQRYKACNEEDKAAEAARKQQNALFEVDTVIQRVFQNGIANWFPLSLTTSVSSILALNIESALEQGIGPAQEFMIKARIQTGLACMRETWEYWGAVKWTLQTYSANATDRLRTPQFQISAAEPHDLFDFEVDDLWGSLVSRDDGWVQDFMGSNTFGNETRPPPAQ</sequence>
<dbReference type="GO" id="GO:0006351">
    <property type="term" value="P:DNA-templated transcription"/>
    <property type="evidence" value="ECO:0007669"/>
    <property type="project" value="InterPro"/>
</dbReference>
<accession>A0AA39D4G7</accession>
<dbReference type="AlphaFoldDB" id="A0AA39D4G7"/>
<dbReference type="PANTHER" id="PTHR47171">
    <property type="entry name" value="FARA-RELATED"/>
    <property type="match status" value="1"/>
</dbReference>
<evidence type="ECO:0000256" key="1">
    <source>
        <dbReference type="ARBA" id="ARBA00022833"/>
    </source>
</evidence>
<dbReference type="InterPro" id="IPR052073">
    <property type="entry name" value="Amide_Lactam_Regulators"/>
</dbReference>
<dbReference type="GO" id="GO:0003677">
    <property type="term" value="F:DNA binding"/>
    <property type="evidence" value="ECO:0007669"/>
    <property type="project" value="UniProtKB-KW"/>
</dbReference>
<keyword evidence="3" id="KW-0238">DNA-binding</keyword>
<evidence type="ECO:0000256" key="5">
    <source>
        <dbReference type="ARBA" id="ARBA00023242"/>
    </source>
</evidence>
<evidence type="ECO:0000313" key="9">
    <source>
        <dbReference type="Proteomes" id="UP001172681"/>
    </source>
</evidence>
<gene>
    <name evidence="8" type="ORF">H2204_000021</name>
</gene>
<evidence type="ECO:0000256" key="6">
    <source>
        <dbReference type="SAM" id="MobiDB-lite"/>
    </source>
</evidence>
<dbReference type="Proteomes" id="UP001172681">
    <property type="component" value="Unassembled WGS sequence"/>
</dbReference>
<dbReference type="Pfam" id="PF04082">
    <property type="entry name" value="Fungal_trans"/>
    <property type="match status" value="1"/>
</dbReference>
<dbReference type="PANTHER" id="PTHR47171:SF3">
    <property type="entry name" value="FARA-RELATED"/>
    <property type="match status" value="1"/>
</dbReference>
<evidence type="ECO:0000256" key="2">
    <source>
        <dbReference type="ARBA" id="ARBA00023015"/>
    </source>
</evidence>
<dbReference type="EMBL" id="JAPDRN010000001">
    <property type="protein sequence ID" value="KAJ9647393.1"/>
    <property type="molecule type" value="Genomic_DNA"/>
</dbReference>
<feature type="region of interest" description="Disordered" evidence="6">
    <location>
        <begin position="1"/>
        <end position="29"/>
    </location>
</feature>
<evidence type="ECO:0000313" key="8">
    <source>
        <dbReference type="EMBL" id="KAJ9647393.1"/>
    </source>
</evidence>
<proteinExistence type="predicted"/>
<dbReference type="InterPro" id="IPR007219">
    <property type="entry name" value="XnlR_reg_dom"/>
</dbReference>
<comment type="caution">
    <text evidence="8">The sequence shown here is derived from an EMBL/GenBank/DDBJ whole genome shotgun (WGS) entry which is preliminary data.</text>
</comment>
<keyword evidence="4" id="KW-0804">Transcription</keyword>
<evidence type="ECO:0000259" key="7">
    <source>
        <dbReference type="SMART" id="SM00906"/>
    </source>
</evidence>
<keyword evidence="9" id="KW-1185">Reference proteome</keyword>
<keyword evidence="1" id="KW-0862">Zinc</keyword>
<dbReference type="GO" id="GO:0008270">
    <property type="term" value="F:zinc ion binding"/>
    <property type="evidence" value="ECO:0007669"/>
    <property type="project" value="InterPro"/>
</dbReference>
<evidence type="ECO:0000256" key="4">
    <source>
        <dbReference type="ARBA" id="ARBA00023163"/>
    </source>
</evidence>